<dbReference type="InterPro" id="IPR013815">
    <property type="entry name" value="ATP_grasp_subdomain_1"/>
</dbReference>
<evidence type="ECO:0000259" key="3">
    <source>
        <dbReference type="Pfam" id="PF01326"/>
    </source>
</evidence>
<feature type="transmembrane region" description="Helical" evidence="2">
    <location>
        <begin position="12"/>
        <end position="33"/>
    </location>
</feature>
<dbReference type="SUPFAM" id="SSF56059">
    <property type="entry name" value="Glutathione synthetase ATP-binding domain-like"/>
    <property type="match status" value="1"/>
</dbReference>
<protein>
    <recommendedName>
        <fullName evidence="3">Pyruvate phosphate dikinase AMP/ATP-binding domain-containing protein</fullName>
    </recommendedName>
</protein>
<dbReference type="GO" id="GO:0016301">
    <property type="term" value="F:kinase activity"/>
    <property type="evidence" value="ECO:0007669"/>
    <property type="project" value="InterPro"/>
</dbReference>
<dbReference type="AlphaFoldDB" id="A0AAV8ZNN8"/>
<feature type="domain" description="Pyruvate phosphate dikinase AMP/ATP-binding" evidence="3">
    <location>
        <begin position="382"/>
        <end position="516"/>
    </location>
</feature>
<dbReference type="PANTHER" id="PTHR43615:SF1">
    <property type="entry name" value="PPDK_N DOMAIN-CONTAINING PROTEIN"/>
    <property type="match status" value="1"/>
</dbReference>
<dbReference type="GO" id="GO:0005524">
    <property type="term" value="F:ATP binding"/>
    <property type="evidence" value="ECO:0007669"/>
    <property type="project" value="InterPro"/>
</dbReference>
<dbReference type="EMBL" id="JANEYF010000904">
    <property type="protein sequence ID" value="KAJ8967033.1"/>
    <property type="molecule type" value="Genomic_DNA"/>
</dbReference>
<reference evidence="4" key="1">
    <citation type="journal article" date="2023" name="Insect Mol. Biol.">
        <title>Genome sequencing provides insights into the evolution of gene families encoding plant cell wall-degrading enzymes in longhorned beetles.</title>
        <authorList>
            <person name="Shin N.R."/>
            <person name="Okamura Y."/>
            <person name="Kirsch R."/>
            <person name="Pauchet Y."/>
        </authorList>
    </citation>
    <scope>NUCLEOTIDE SEQUENCE</scope>
    <source>
        <strain evidence="4">RBIC_L_NR</strain>
    </source>
</reference>
<dbReference type="InterPro" id="IPR051549">
    <property type="entry name" value="PEP_Utilizing_Enz"/>
</dbReference>
<keyword evidence="2" id="KW-0812">Transmembrane</keyword>
<keyword evidence="2" id="KW-1133">Transmembrane helix</keyword>
<accession>A0AAV8ZNN8</accession>
<evidence type="ECO:0000256" key="1">
    <source>
        <dbReference type="ARBA" id="ARBA00007837"/>
    </source>
</evidence>
<comment type="caution">
    <text evidence="4">The sequence shown here is derived from an EMBL/GenBank/DDBJ whole genome shotgun (WGS) entry which is preliminary data.</text>
</comment>
<keyword evidence="5" id="KW-1185">Reference proteome</keyword>
<sequence length="517" mass="59278">MNEAELNEQMMNLFYLGYYLALFFIPFVVYFLLFKKNEGRSIYTNRDWFYFIKLYYAKKAVKKYQEKYRTRALVELDIRISIPREKVCLQVLSVTKDILEIFQSDTHVLHAKLPKEQWKINGLNIEILEPVKRLRVTFSGLLKNVAVKDYEKVEHVQFNLIFNASGSPTQIPHDMDTRLLAEALARENWRDGSWVDYLIDQSGYELFGALQGFIKGDSYPKEYVVNLPACRSKYEGICDRYVLNRGLRIFVADVYGNLINIVIKSFKNGCSQLNYGSVILSNGKIWPIKGIDILLKLVGEHKNIPEVIITHLEVEQKLFKCVIHLNKSKALESSNNEQEGYDCLNIPAECEVNSNQARAVIEVLVQQKSTFLAIIISNAARKFLVPDGFIITINAYKRQLESSLILKKSLSLLDDICCGRREGKLEDICKETVNCFKKEKILPEIVEAVVTELKNIDGVKTIGWAVRSSAIGEDSEELSAAGQNETFLGCLTEKQILKSITACWASLYTYQSVQYRW</sequence>
<evidence type="ECO:0000313" key="5">
    <source>
        <dbReference type="Proteomes" id="UP001162156"/>
    </source>
</evidence>
<gene>
    <name evidence="4" type="ORF">NQ314_003150</name>
</gene>
<comment type="similarity">
    <text evidence="1">Belongs to the PEP-utilizing enzyme family.</text>
</comment>
<evidence type="ECO:0000313" key="4">
    <source>
        <dbReference type="EMBL" id="KAJ8967033.1"/>
    </source>
</evidence>
<dbReference type="InterPro" id="IPR002192">
    <property type="entry name" value="PPDK_AMP/ATP-bd"/>
</dbReference>
<dbReference type="PANTHER" id="PTHR43615">
    <property type="entry name" value="PHOSPHOENOLPYRUVATE SYNTHASE-RELATED"/>
    <property type="match status" value="1"/>
</dbReference>
<proteinExistence type="inferred from homology"/>
<name>A0AAV8ZNN8_9CUCU</name>
<dbReference type="Pfam" id="PF01326">
    <property type="entry name" value="PPDK_N"/>
    <property type="match status" value="1"/>
</dbReference>
<organism evidence="4 5">
    <name type="scientific">Rhamnusium bicolor</name>
    <dbReference type="NCBI Taxonomy" id="1586634"/>
    <lineage>
        <taxon>Eukaryota</taxon>
        <taxon>Metazoa</taxon>
        <taxon>Ecdysozoa</taxon>
        <taxon>Arthropoda</taxon>
        <taxon>Hexapoda</taxon>
        <taxon>Insecta</taxon>
        <taxon>Pterygota</taxon>
        <taxon>Neoptera</taxon>
        <taxon>Endopterygota</taxon>
        <taxon>Coleoptera</taxon>
        <taxon>Polyphaga</taxon>
        <taxon>Cucujiformia</taxon>
        <taxon>Chrysomeloidea</taxon>
        <taxon>Cerambycidae</taxon>
        <taxon>Lepturinae</taxon>
        <taxon>Rhagiini</taxon>
        <taxon>Rhamnusium</taxon>
    </lineage>
</organism>
<dbReference type="Gene3D" id="3.30.1490.20">
    <property type="entry name" value="ATP-grasp fold, A domain"/>
    <property type="match status" value="1"/>
</dbReference>
<evidence type="ECO:0000256" key="2">
    <source>
        <dbReference type="SAM" id="Phobius"/>
    </source>
</evidence>
<keyword evidence="2" id="KW-0472">Membrane</keyword>
<dbReference type="Proteomes" id="UP001162156">
    <property type="component" value="Unassembled WGS sequence"/>
</dbReference>